<dbReference type="AlphaFoldDB" id="A0A8C4F169"/>
<dbReference type="Pfam" id="PF02106">
    <property type="entry name" value="Fanconi_C"/>
    <property type="match status" value="1"/>
</dbReference>
<protein>
    <submittedName>
        <fullName evidence="1">FA complementation group C</fullName>
    </submittedName>
</protein>
<name>A0A8C4F169_DICLA</name>
<dbReference type="PRINTS" id="PR00494">
    <property type="entry name" value="FANCONICGENE"/>
</dbReference>
<dbReference type="GO" id="GO:0006289">
    <property type="term" value="P:nucleotide-excision repair"/>
    <property type="evidence" value="ECO:0007669"/>
    <property type="project" value="TreeGrafter"/>
</dbReference>
<keyword evidence="2" id="KW-1185">Reference proteome</keyword>
<reference evidence="1" key="1">
    <citation type="submission" date="2025-08" db="UniProtKB">
        <authorList>
            <consortium name="Ensembl"/>
        </authorList>
    </citation>
    <scope>IDENTIFICATION</scope>
</reference>
<dbReference type="GeneTree" id="ENSGT00390000016390"/>
<evidence type="ECO:0000313" key="2">
    <source>
        <dbReference type="Proteomes" id="UP000694389"/>
    </source>
</evidence>
<proteinExistence type="predicted"/>
<dbReference type="PANTHER" id="PTHR16798">
    <property type="entry name" value="FANCONI ANEMIA GROUP C PROTEIN FANCC"/>
    <property type="match status" value="1"/>
</dbReference>
<sequence>MSQLQPLIQLHQMAESLMNSQEMQFWLEKAVTWGQADSPDTQEDTCLHLSRLRDFLQQLLAHINNMSSTTETMKRLPFLGQFLGRLCWNPYVTADATSRRLLFQCLWGLYSEHPGNAVERKANQWIRKVFCQLATEEDDAAAQALMKHMGVPPEEYHLKVLRKMVALLQENIGKSCSSICNINQRCSCDRIKATSEACVPLITCPEAAPLIGVLLQQPVTCVRAALSEDFLDALSSAYSSQCLSLEEQAVVSLWYHNLSSLEEAVLSLLECVLANTGSMPQKLEQQLAQSLLPKACAQHCAIFLHVNDIFRSILKQAEGTESVKYLIQTFTSCFRRELVLLQHQTSVSLKALFPQSPQSLLVPLLTLPSEMPREAWRHHLNWLSGSLQRLTEEEEEGDGDSSSSTRGHHKLFEAWFLLVQCAQWVQVAVQLLVTSGPEDCGPLLWLLTFYHHPTNRGHHRALQLVHAREAWDHLHSLFLALARPLPADHLQSLVTLLSPQPQRPALSPLLILNLLVNFAVFFQQSLSGSTEILQTVVDWSGLVDEAVCVLNSLELRLNQGSCISSDTNRLHLRIKALQNTLTHRREALCPAENQAHALARSKTGVSAALFHPSCTCSEAPRGGVVRE</sequence>
<accession>A0A8C4F169</accession>
<gene>
    <name evidence="1" type="primary">fancc</name>
</gene>
<dbReference type="GO" id="GO:0043240">
    <property type="term" value="C:Fanconi anaemia nuclear complex"/>
    <property type="evidence" value="ECO:0007669"/>
    <property type="project" value="InterPro"/>
</dbReference>
<dbReference type="Ensembl" id="ENSDLAT00005028056.2">
    <property type="protein sequence ID" value="ENSDLAP00005026270.2"/>
    <property type="gene ID" value="ENSDLAG00005011875.2"/>
</dbReference>
<evidence type="ECO:0000313" key="1">
    <source>
        <dbReference type="Ensembl" id="ENSDLAP00005026270.2"/>
    </source>
</evidence>
<dbReference type="PANTHER" id="PTHR16798:SF0">
    <property type="entry name" value="FANCONI ANEMIA GROUP C PROTEIN"/>
    <property type="match status" value="1"/>
</dbReference>
<reference evidence="1" key="2">
    <citation type="submission" date="2025-09" db="UniProtKB">
        <authorList>
            <consortium name="Ensembl"/>
        </authorList>
    </citation>
    <scope>IDENTIFICATION</scope>
</reference>
<organism evidence="1 2">
    <name type="scientific">Dicentrarchus labrax</name>
    <name type="common">European seabass</name>
    <name type="synonym">Morone labrax</name>
    <dbReference type="NCBI Taxonomy" id="13489"/>
    <lineage>
        <taxon>Eukaryota</taxon>
        <taxon>Metazoa</taxon>
        <taxon>Chordata</taxon>
        <taxon>Craniata</taxon>
        <taxon>Vertebrata</taxon>
        <taxon>Euteleostomi</taxon>
        <taxon>Actinopterygii</taxon>
        <taxon>Neopterygii</taxon>
        <taxon>Teleostei</taxon>
        <taxon>Neoteleostei</taxon>
        <taxon>Acanthomorphata</taxon>
        <taxon>Eupercaria</taxon>
        <taxon>Moronidae</taxon>
        <taxon>Dicentrarchus</taxon>
    </lineage>
</organism>
<dbReference type="GO" id="GO:0036297">
    <property type="term" value="P:interstrand cross-link repair"/>
    <property type="evidence" value="ECO:0007669"/>
    <property type="project" value="InterPro"/>
</dbReference>
<dbReference type="Proteomes" id="UP000694389">
    <property type="component" value="Unassembled WGS sequence"/>
</dbReference>
<dbReference type="InterPro" id="IPR000686">
    <property type="entry name" value="FANCC"/>
</dbReference>
<dbReference type="GO" id="GO:0034599">
    <property type="term" value="P:cellular response to oxidative stress"/>
    <property type="evidence" value="ECO:0007669"/>
    <property type="project" value="TreeGrafter"/>
</dbReference>